<keyword evidence="2" id="KW-1185">Reference proteome</keyword>
<sequence>MYFSEDMKELVELFNKHGVDFAVCGGFAVAHYGFVRMTMDFDLLVLPTAANAARIMMALTEFGFGNAGFSEKDFQSQGTAVTLGEQPNQIDLLTSMSSQSTADILDQAASVQMEGMNMKVVGYKDLLAAKQEAGRVKDKLDVEELKKIKGQGGEL</sequence>
<dbReference type="InterPro" id="IPR043519">
    <property type="entry name" value="NT_sf"/>
</dbReference>
<name>A0A6C2UDG0_9BACT</name>
<gene>
    <name evidence="1" type="ORF">SCARR_00294</name>
</gene>
<evidence type="ECO:0000313" key="2">
    <source>
        <dbReference type="Proteomes" id="UP000346198"/>
    </source>
</evidence>
<protein>
    <submittedName>
        <fullName evidence="1">Uncharacterized protein</fullName>
    </submittedName>
</protein>
<dbReference type="SUPFAM" id="SSF81301">
    <property type="entry name" value="Nucleotidyltransferase"/>
    <property type="match status" value="1"/>
</dbReference>
<dbReference type="Gene3D" id="3.30.460.40">
    <property type="match status" value="1"/>
</dbReference>
<dbReference type="Pfam" id="PF09970">
    <property type="entry name" value="DUF2204"/>
    <property type="match status" value="1"/>
</dbReference>
<dbReference type="Proteomes" id="UP000346198">
    <property type="component" value="Unassembled WGS sequence"/>
</dbReference>
<dbReference type="InterPro" id="IPR018700">
    <property type="entry name" value="DUF2204"/>
</dbReference>
<organism evidence="1 2">
    <name type="scientific">Pontiella sulfatireligans</name>
    <dbReference type="NCBI Taxonomy" id="2750658"/>
    <lineage>
        <taxon>Bacteria</taxon>
        <taxon>Pseudomonadati</taxon>
        <taxon>Kiritimatiellota</taxon>
        <taxon>Kiritimatiellia</taxon>
        <taxon>Kiritimatiellales</taxon>
        <taxon>Pontiellaceae</taxon>
        <taxon>Pontiella</taxon>
    </lineage>
</organism>
<proteinExistence type="predicted"/>
<dbReference type="EMBL" id="CAAHFH010000001">
    <property type="protein sequence ID" value="VGO18242.1"/>
    <property type="molecule type" value="Genomic_DNA"/>
</dbReference>
<reference evidence="1 2" key="1">
    <citation type="submission" date="2019-04" db="EMBL/GenBank/DDBJ databases">
        <authorList>
            <person name="Van Vliet M D."/>
        </authorList>
    </citation>
    <scope>NUCLEOTIDE SEQUENCE [LARGE SCALE GENOMIC DNA]</scope>
    <source>
        <strain evidence="1 2">F21</strain>
    </source>
</reference>
<accession>A0A6C2UDG0</accession>
<evidence type="ECO:0000313" key="1">
    <source>
        <dbReference type="EMBL" id="VGO18242.1"/>
    </source>
</evidence>
<dbReference type="AlphaFoldDB" id="A0A6C2UDG0"/>